<reference evidence="4 5" key="3">
    <citation type="submission" date="2022-01" db="EMBL/GenBank/DDBJ databases">
        <authorList>
            <person name="Zhou L.Y."/>
        </authorList>
    </citation>
    <scope>NUCLEOTIDE SEQUENCE [LARGE SCALE GENOMIC DNA]</scope>
    <source>
        <strain evidence="4 5">TLK-CK17</strain>
    </source>
</reference>
<dbReference type="RefSeq" id="WP_237053802.1">
    <property type="nucleotide sequence ID" value="NZ_JAKJPO010000003.1"/>
</dbReference>
<accession>A0ABS9HR01</accession>
<evidence type="ECO:0000259" key="3">
    <source>
        <dbReference type="Pfam" id="PF21761"/>
    </source>
</evidence>
<reference evidence="5" key="1">
    <citation type="submission" date="2022-01" db="EMBL/GenBank/DDBJ databases">
        <title>Lysobacter chinensis sp. nov., a bacterium isolated from cow dung compost.</title>
        <authorList>
            <person name="Zhou L.Y."/>
        </authorList>
    </citation>
    <scope>NUCLEOTIDE SEQUENCE [LARGE SCALE GENOMIC DNA]</scope>
    <source>
        <strain evidence="5">TLK-CK17</strain>
    </source>
</reference>
<dbReference type="PANTHER" id="PTHR43580:SF2">
    <property type="entry name" value="CYTOKINE-LIKE NUCLEAR FACTOR N-PAC"/>
    <property type="match status" value="1"/>
</dbReference>
<comment type="caution">
    <text evidence="4">The sequence shown here is derived from an EMBL/GenBank/DDBJ whole genome shotgun (WGS) entry which is preliminary data.</text>
</comment>
<dbReference type="Proteomes" id="UP001430796">
    <property type="component" value="Unassembled WGS sequence"/>
</dbReference>
<dbReference type="InterPro" id="IPR048666">
    <property type="entry name" value="RedAm-like_C"/>
</dbReference>
<dbReference type="InterPro" id="IPR015815">
    <property type="entry name" value="HIBADH-related"/>
</dbReference>
<dbReference type="EMBL" id="JAKJPO010000003">
    <property type="protein sequence ID" value="MCF7221365.1"/>
    <property type="molecule type" value="Genomic_DNA"/>
</dbReference>
<evidence type="ECO:0000313" key="4">
    <source>
        <dbReference type="EMBL" id="MCF7221365.1"/>
    </source>
</evidence>
<feature type="domain" description="NADPH-dependent reductive aminase-like C-terminal" evidence="3">
    <location>
        <begin position="168"/>
        <end position="289"/>
    </location>
</feature>
<feature type="domain" description="6-phosphogluconate dehydrogenase NADP-binding" evidence="2">
    <location>
        <begin position="7"/>
        <end position="160"/>
    </location>
</feature>
<evidence type="ECO:0000313" key="5">
    <source>
        <dbReference type="Proteomes" id="UP001430796"/>
    </source>
</evidence>
<keyword evidence="1" id="KW-0560">Oxidoreductase</keyword>
<dbReference type="InterPro" id="IPR008927">
    <property type="entry name" value="6-PGluconate_DH-like_C_sf"/>
</dbReference>
<dbReference type="Pfam" id="PF03446">
    <property type="entry name" value="NAD_binding_2"/>
    <property type="match status" value="1"/>
</dbReference>
<protein>
    <submittedName>
        <fullName evidence="4">NAD(P)-dependent oxidoreductase</fullName>
    </submittedName>
</protein>
<keyword evidence="5" id="KW-1185">Reference proteome</keyword>
<dbReference type="InterPro" id="IPR036291">
    <property type="entry name" value="NAD(P)-bd_dom_sf"/>
</dbReference>
<dbReference type="Gene3D" id="1.10.1040.10">
    <property type="entry name" value="N-(1-d-carboxylethyl)-l-norvaline Dehydrogenase, domain 2"/>
    <property type="match status" value="1"/>
</dbReference>
<dbReference type="InterPro" id="IPR006115">
    <property type="entry name" value="6PGDH_NADP-bd"/>
</dbReference>
<name>A0ABS9HR01_9GAMM</name>
<evidence type="ECO:0000256" key="1">
    <source>
        <dbReference type="ARBA" id="ARBA00023002"/>
    </source>
</evidence>
<reference evidence="4 5" key="2">
    <citation type="submission" date="2022-01" db="EMBL/GenBank/DDBJ databases">
        <title>Lysobacter chinensis sp. nov., a bacterium isolated from cow dung compost.</title>
        <authorList>
            <person name="Liu Y."/>
        </authorList>
    </citation>
    <scope>NUCLEOTIDE SEQUENCE [LARGE SCALE GENOMIC DNA]</scope>
    <source>
        <strain evidence="4 5">TLK-CK17</strain>
    </source>
</reference>
<dbReference type="PANTHER" id="PTHR43580">
    <property type="entry name" value="OXIDOREDUCTASE GLYR1-RELATED"/>
    <property type="match status" value="1"/>
</dbReference>
<sequence length="292" mass="30416">MLQHEGDVSVIGLGEMGGALARTLLRKGWRVTVWNRSPMRARALAAEGARTANDPVEAVAASPIVIVCLSNYPAMREVLGRCDGTLAGRVVVQLGNGTPQDARDGAAWAESRGAHYLDGTILAWPSQIGGEHTVILASGSDDAFARARDALQALAGASAHTGTRVDEAAALGAATLAYLAGHWIGMAHASLLCQSEGLDVQAFAGMLADFSPVLGNDLRHMGDVIGEGRYANPESTLQTAGADIANLVRQAREAGIGEEFPSYAAGLFQRAIEAGYGPEEHVAVIKVLRNAA</sequence>
<dbReference type="InterPro" id="IPR013328">
    <property type="entry name" value="6PGD_dom2"/>
</dbReference>
<evidence type="ECO:0000259" key="2">
    <source>
        <dbReference type="Pfam" id="PF03446"/>
    </source>
</evidence>
<organism evidence="4 5">
    <name type="scientific">Marilutibacter chinensis</name>
    <dbReference type="NCBI Taxonomy" id="2912247"/>
    <lineage>
        <taxon>Bacteria</taxon>
        <taxon>Pseudomonadati</taxon>
        <taxon>Pseudomonadota</taxon>
        <taxon>Gammaproteobacteria</taxon>
        <taxon>Lysobacterales</taxon>
        <taxon>Lysobacteraceae</taxon>
        <taxon>Marilutibacter</taxon>
    </lineage>
</organism>
<dbReference type="InterPro" id="IPR051265">
    <property type="entry name" value="HIBADH-related_NP60_sf"/>
</dbReference>
<dbReference type="Pfam" id="PF21761">
    <property type="entry name" value="RedAm-like_C"/>
    <property type="match status" value="1"/>
</dbReference>
<dbReference type="Gene3D" id="3.40.50.720">
    <property type="entry name" value="NAD(P)-binding Rossmann-like Domain"/>
    <property type="match status" value="1"/>
</dbReference>
<dbReference type="PIRSF" id="PIRSF000103">
    <property type="entry name" value="HIBADH"/>
    <property type="match status" value="1"/>
</dbReference>
<gene>
    <name evidence="4" type="ORF">L3V18_06110</name>
</gene>
<dbReference type="SUPFAM" id="SSF51735">
    <property type="entry name" value="NAD(P)-binding Rossmann-fold domains"/>
    <property type="match status" value="1"/>
</dbReference>
<proteinExistence type="predicted"/>
<dbReference type="SUPFAM" id="SSF48179">
    <property type="entry name" value="6-phosphogluconate dehydrogenase C-terminal domain-like"/>
    <property type="match status" value="1"/>
</dbReference>